<dbReference type="EMBL" id="EQ973779">
    <property type="protein sequence ID" value="EEF49154.1"/>
    <property type="molecule type" value="Genomic_DNA"/>
</dbReference>
<keyword evidence="1" id="KW-0812">Transmembrane</keyword>
<feature type="transmembrane region" description="Helical" evidence="1">
    <location>
        <begin position="42"/>
        <end position="66"/>
    </location>
</feature>
<evidence type="ECO:0000256" key="2">
    <source>
        <dbReference type="SAM" id="SignalP"/>
    </source>
</evidence>
<keyword evidence="1" id="KW-1133">Transmembrane helix</keyword>
<keyword evidence="4" id="KW-1185">Reference proteome</keyword>
<protein>
    <recommendedName>
        <fullName evidence="5">Transmembrane protein</fullName>
    </recommendedName>
</protein>
<organism evidence="3 4">
    <name type="scientific">Ricinus communis</name>
    <name type="common">Castor bean</name>
    <dbReference type="NCBI Taxonomy" id="3988"/>
    <lineage>
        <taxon>Eukaryota</taxon>
        <taxon>Viridiplantae</taxon>
        <taxon>Streptophyta</taxon>
        <taxon>Embryophyta</taxon>
        <taxon>Tracheophyta</taxon>
        <taxon>Spermatophyta</taxon>
        <taxon>Magnoliopsida</taxon>
        <taxon>eudicotyledons</taxon>
        <taxon>Gunneridae</taxon>
        <taxon>Pentapetalae</taxon>
        <taxon>rosids</taxon>
        <taxon>fabids</taxon>
        <taxon>Malpighiales</taxon>
        <taxon>Euphorbiaceae</taxon>
        <taxon>Acalyphoideae</taxon>
        <taxon>Acalypheae</taxon>
        <taxon>Ricinus</taxon>
    </lineage>
</organism>
<feature type="signal peptide" evidence="2">
    <location>
        <begin position="1"/>
        <end position="26"/>
    </location>
</feature>
<evidence type="ECO:0000313" key="3">
    <source>
        <dbReference type="EMBL" id="EEF49154.1"/>
    </source>
</evidence>
<dbReference type="PANTHER" id="PTHR33659:SF6">
    <property type="entry name" value="ARABINOGALACTAN PEPTIDE"/>
    <property type="match status" value="1"/>
</dbReference>
<evidence type="ECO:0000313" key="4">
    <source>
        <dbReference type="Proteomes" id="UP000008311"/>
    </source>
</evidence>
<dbReference type="PANTHER" id="PTHR33659">
    <property type="entry name" value="PROTEIN, PUTATIVE-RELATED-RELATED"/>
    <property type="match status" value="1"/>
</dbReference>
<proteinExistence type="predicted"/>
<dbReference type="Proteomes" id="UP000008311">
    <property type="component" value="Unassembled WGS sequence"/>
</dbReference>
<sequence length="68" mass="7324">MAQMKTFKGMTSFLLVVAIYFANVEAQEFGMAPAPSPSIDEAAAYSSGISRAMICSSFVLSLLAFLRH</sequence>
<accession>B9RHE4</accession>
<name>B9RHE4_RICCO</name>
<dbReference type="InParanoid" id="B9RHE4"/>
<keyword evidence="2" id="KW-0732">Signal</keyword>
<feature type="chain" id="PRO_5002890785" description="Transmembrane protein" evidence="2">
    <location>
        <begin position="27"/>
        <end position="68"/>
    </location>
</feature>
<dbReference type="AlphaFoldDB" id="B9RHE4"/>
<evidence type="ECO:0000256" key="1">
    <source>
        <dbReference type="SAM" id="Phobius"/>
    </source>
</evidence>
<evidence type="ECO:0008006" key="5">
    <source>
        <dbReference type="Google" id="ProtNLM"/>
    </source>
</evidence>
<gene>
    <name evidence="3" type="ORF">RCOM_1522810</name>
</gene>
<reference evidence="4" key="1">
    <citation type="journal article" date="2010" name="Nat. Biotechnol.">
        <title>Draft genome sequence of the oilseed species Ricinus communis.</title>
        <authorList>
            <person name="Chan A.P."/>
            <person name="Crabtree J."/>
            <person name="Zhao Q."/>
            <person name="Lorenzi H."/>
            <person name="Orvis J."/>
            <person name="Puiu D."/>
            <person name="Melake-Berhan A."/>
            <person name="Jones K.M."/>
            <person name="Redman J."/>
            <person name="Chen G."/>
            <person name="Cahoon E.B."/>
            <person name="Gedil M."/>
            <person name="Stanke M."/>
            <person name="Haas B.J."/>
            <person name="Wortman J.R."/>
            <person name="Fraser-Liggett C.M."/>
            <person name="Ravel J."/>
            <person name="Rabinowicz P.D."/>
        </authorList>
    </citation>
    <scope>NUCLEOTIDE SEQUENCE [LARGE SCALE GENOMIC DNA]</scope>
    <source>
        <strain evidence="4">cv. Hale</strain>
    </source>
</reference>
<keyword evidence="1" id="KW-0472">Membrane</keyword>